<reference evidence="1" key="1">
    <citation type="submission" date="2022-05" db="EMBL/GenBank/DDBJ databases">
        <title>Chromosome-level genome of Chaenocephalus aceratus.</title>
        <authorList>
            <person name="Park H."/>
        </authorList>
    </citation>
    <scope>NUCLEOTIDE SEQUENCE</scope>
    <source>
        <strain evidence="1">KU_202001</strain>
    </source>
</reference>
<evidence type="ECO:0000313" key="1">
    <source>
        <dbReference type="EMBL" id="KAI4831709.1"/>
    </source>
</evidence>
<gene>
    <name evidence="1" type="ORF">KUCAC02_001238</name>
</gene>
<keyword evidence="2" id="KW-1185">Reference proteome</keyword>
<organism evidence="1 2">
    <name type="scientific">Chaenocephalus aceratus</name>
    <name type="common">Blackfin icefish</name>
    <name type="synonym">Chaenichthys aceratus</name>
    <dbReference type="NCBI Taxonomy" id="36190"/>
    <lineage>
        <taxon>Eukaryota</taxon>
        <taxon>Metazoa</taxon>
        <taxon>Chordata</taxon>
        <taxon>Craniata</taxon>
        <taxon>Vertebrata</taxon>
        <taxon>Euteleostomi</taxon>
        <taxon>Actinopterygii</taxon>
        <taxon>Neopterygii</taxon>
        <taxon>Teleostei</taxon>
        <taxon>Neoteleostei</taxon>
        <taxon>Acanthomorphata</taxon>
        <taxon>Eupercaria</taxon>
        <taxon>Perciformes</taxon>
        <taxon>Notothenioidei</taxon>
        <taxon>Channichthyidae</taxon>
        <taxon>Chaenocephalus</taxon>
    </lineage>
</organism>
<name>A0ACB9XVK0_CHAAC</name>
<accession>A0ACB9XVK0</accession>
<dbReference type="EMBL" id="CM043786">
    <property type="protein sequence ID" value="KAI4831709.1"/>
    <property type="molecule type" value="Genomic_DNA"/>
</dbReference>
<evidence type="ECO:0000313" key="2">
    <source>
        <dbReference type="Proteomes" id="UP001057452"/>
    </source>
</evidence>
<comment type="caution">
    <text evidence="1">The sequence shown here is derived from an EMBL/GenBank/DDBJ whole genome shotgun (WGS) entry which is preliminary data.</text>
</comment>
<sequence length="389" mass="43642">MEGKSSGPSCSGLNLVAHPRAKSKVWKYFGFDTDADGCILHWKRIYCRVCMSQIAYSGNTSNLSYHLEKNHPVEFSEFVKSNTDQMREAFATAFSRIKTEPTGTHVQQPSQDTNLRQNLNYENRRHNDLTIAVINFICEGLYPVSVVEEPTFKTLMSTVDPGYSPPSKSDLALKMLPQMYCRTRDMVFNELAGVLNCGVTTDLWQSQTQNRTYISLSMHSVNHNSATGFSMTNKCLKTFEVRDDNTAENITRAMYETFVEWGITHKVIGATTNGSVDIVKACSLLELSVEMPCLGHTVNRAMDEALQLPRVDSFLGSCRKLVDHFRGPTIYLLRERQKQHGLAQCPLITDRGRSWLATLAMLQRLKEQQVAVTATLIEGSSSIISASMP</sequence>
<dbReference type="Proteomes" id="UP001057452">
    <property type="component" value="Chromosome 2"/>
</dbReference>
<proteinExistence type="predicted"/>
<protein>
    <submittedName>
        <fullName evidence="1">Uncharacterized protein</fullName>
    </submittedName>
</protein>